<keyword evidence="3 5" id="KW-1133">Transmembrane helix</keyword>
<comment type="caution">
    <text evidence="9">The sequence shown here is derived from an EMBL/GenBank/DDBJ whole genome shotgun (WGS) entry which is preliminary data.</text>
</comment>
<dbReference type="Pfam" id="PF04932">
    <property type="entry name" value="Wzy_C"/>
    <property type="match status" value="1"/>
</dbReference>
<feature type="transmembrane region" description="Helical" evidence="5">
    <location>
        <begin position="426"/>
        <end position="448"/>
    </location>
</feature>
<keyword evidence="10" id="KW-1185">Reference proteome</keyword>
<protein>
    <submittedName>
        <fullName evidence="9">Wzy polymerase domain-containing protein</fullName>
    </submittedName>
</protein>
<dbReference type="EMBL" id="JAQQLF010000004">
    <property type="protein sequence ID" value="MDC7716402.1"/>
    <property type="molecule type" value="Genomic_DNA"/>
</dbReference>
<dbReference type="RefSeq" id="WP_272750809.1">
    <property type="nucleotide sequence ID" value="NZ_JAQQLF010000004.1"/>
</dbReference>
<keyword evidence="4 5" id="KW-0472">Membrane</keyword>
<dbReference type="Pfam" id="PF15864">
    <property type="entry name" value="PglL_A"/>
    <property type="match status" value="1"/>
</dbReference>
<feature type="transmembrane region" description="Helical" evidence="5">
    <location>
        <begin position="89"/>
        <end position="108"/>
    </location>
</feature>
<gene>
    <name evidence="9" type="ORF">PQU95_04080</name>
</gene>
<evidence type="ECO:0000313" key="9">
    <source>
        <dbReference type="EMBL" id="MDC7716402.1"/>
    </source>
</evidence>
<sequence>MLRHPLTLALVCIFSLPFFNFARYSPLQDWWTNALTLGFISSGLLIAAWRLRGQSDHHVQTVWFLPAFLLWWLLLWVGSLLRYQQQQAGMLPFELFGLLLAALGAVLLANEQPRIGRSQLVTAMAWSILLGAVVQALIGVSQMAGLAPQSNGWLLSSGMEIMGNIGQRNQFAHVLTWGMLATAYLYSQRRLPAWLTITLCLYLSLLSAWSGGRLPLAYAVTIAVLGVLMRMRLPQSGIGKALLWAAASILLFQFSGKHLAQWLFSVDIGSGLDRLNDAGFGARRRVEWDKCWQIVSAYPWLGTGIGGYAYQSVWLEAFGGYGRVPESSLFTHSHNLVTQLLAETGVPATLLAAAIVSYCLWPYLKRENASPENAFLLGMVAVTLGHSIFEYPLWYLPFSFAFFTILALSPRPPLTLALRASMRRIGALILGVAGLLYVLHGASVFGLLTDSQQPSRDVKVNQQRIEQLIALSANPFWRFEAELMLSNYLVPTTQQLAIKLQHHEALVAYRPYPTLLCKTAIMQQWSGRSQAAEDRLRMLLAAYPNMAANCALMIASRNDARLQGLLRTVSKAALTLQQQGEGAVAAQAVTGVALRPPLLPRFN</sequence>
<feature type="transmembrane region" description="Helical" evidence="5">
    <location>
        <begin position="340"/>
        <end position="361"/>
    </location>
</feature>
<dbReference type="Pfam" id="PF11846">
    <property type="entry name" value="Wzy_C_2"/>
    <property type="match status" value="1"/>
</dbReference>
<evidence type="ECO:0000256" key="1">
    <source>
        <dbReference type="ARBA" id="ARBA00004141"/>
    </source>
</evidence>
<dbReference type="Proteomes" id="UP001219956">
    <property type="component" value="Unassembled WGS sequence"/>
</dbReference>
<evidence type="ECO:0000256" key="2">
    <source>
        <dbReference type="ARBA" id="ARBA00022692"/>
    </source>
</evidence>
<organism evidence="9 10">
    <name type="scientific">Vogesella aquatica</name>
    <dbReference type="NCBI Taxonomy" id="2984206"/>
    <lineage>
        <taxon>Bacteria</taxon>
        <taxon>Pseudomonadati</taxon>
        <taxon>Pseudomonadota</taxon>
        <taxon>Betaproteobacteria</taxon>
        <taxon>Neisseriales</taxon>
        <taxon>Chromobacteriaceae</taxon>
        <taxon>Vogesella</taxon>
    </lineage>
</organism>
<accession>A0ABT5IV57</accession>
<dbReference type="InterPro" id="IPR007016">
    <property type="entry name" value="O-antigen_ligase-rel_domated"/>
</dbReference>
<dbReference type="InterPro" id="IPR051533">
    <property type="entry name" value="WaaL-like"/>
</dbReference>
<evidence type="ECO:0000313" key="10">
    <source>
        <dbReference type="Proteomes" id="UP001219956"/>
    </source>
</evidence>
<keyword evidence="2 5" id="KW-0812">Transmembrane</keyword>
<evidence type="ECO:0000256" key="5">
    <source>
        <dbReference type="SAM" id="Phobius"/>
    </source>
</evidence>
<comment type="subcellular location">
    <subcellularLocation>
        <location evidence="1">Membrane</location>
        <topology evidence="1">Multi-pass membrane protein</topology>
    </subcellularLocation>
</comment>
<proteinExistence type="predicted"/>
<evidence type="ECO:0000259" key="8">
    <source>
        <dbReference type="Pfam" id="PF15864"/>
    </source>
</evidence>
<evidence type="ECO:0000256" key="3">
    <source>
        <dbReference type="ARBA" id="ARBA00022989"/>
    </source>
</evidence>
<feature type="domain" description="O-antigen ligase-related" evidence="6">
    <location>
        <begin position="200"/>
        <end position="352"/>
    </location>
</feature>
<evidence type="ECO:0000259" key="7">
    <source>
        <dbReference type="Pfam" id="PF11846"/>
    </source>
</evidence>
<feature type="transmembrane region" description="Helical" evidence="5">
    <location>
        <begin position="120"/>
        <end position="147"/>
    </location>
</feature>
<feature type="transmembrane region" description="Helical" evidence="5">
    <location>
        <begin position="193"/>
        <end position="210"/>
    </location>
</feature>
<feature type="transmembrane region" description="Helical" evidence="5">
    <location>
        <begin position="216"/>
        <end position="233"/>
    </location>
</feature>
<name>A0ABT5IV57_9NEIS</name>
<evidence type="ECO:0000259" key="6">
    <source>
        <dbReference type="Pfam" id="PF04932"/>
    </source>
</evidence>
<feature type="transmembrane region" description="Helical" evidence="5">
    <location>
        <begin position="373"/>
        <end position="389"/>
    </location>
</feature>
<feature type="transmembrane region" description="Helical" evidence="5">
    <location>
        <begin position="63"/>
        <end position="83"/>
    </location>
</feature>
<dbReference type="InterPro" id="IPR021797">
    <property type="entry name" value="Wzy_C_2"/>
</dbReference>
<dbReference type="PANTHER" id="PTHR37422">
    <property type="entry name" value="TEICHURONIC ACID BIOSYNTHESIS PROTEIN TUAE"/>
    <property type="match status" value="1"/>
</dbReference>
<evidence type="ECO:0000256" key="4">
    <source>
        <dbReference type="ARBA" id="ARBA00023136"/>
    </source>
</evidence>
<feature type="transmembrane region" description="Helical" evidence="5">
    <location>
        <begin position="31"/>
        <end position="51"/>
    </location>
</feature>
<dbReference type="InterPro" id="IPR031726">
    <property type="entry name" value="PglL_A"/>
</dbReference>
<reference evidence="9 10" key="1">
    <citation type="submission" date="2023-01" db="EMBL/GenBank/DDBJ databases">
        <title>Novel species of the genus Vogesella isolated from rivers.</title>
        <authorList>
            <person name="Lu H."/>
        </authorList>
    </citation>
    <scope>NUCLEOTIDE SEQUENCE [LARGE SCALE GENOMIC DNA]</scope>
    <source>
        <strain evidence="9 10">DC21W</strain>
    </source>
</reference>
<feature type="domain" description="Protein glycosylation ligase" evidence="8">
    <location>
        <begin position="161"/>
        <end position="185"/>
    </location>
</feature>
<dbReference type="PANTHER" id="PTHR37422:SF21">
    <property type="entry name" value="EXOQ-LIKE PROTEIN"/>
    <property type="match status" value="1"/>
</dbReference>
<feature type="domain" description="Virulence factor membrane-bound polymerase C-terminal" evidence="7">
    <location>
        <begin position="375"/>
        <end position="549"/>
    </location>
</feature>